<evidence type="ECO:0000313" key="2">
    <source>
        <dbReference type="Proteomes" id="UP000031672"/>
    </source>
</evidence>
<name>A0A0C2NNZ7_9VIBR</name>
<reference evidence="1 2" key="1">
    <citation type="submission" date="2014-11" db="EMBL/GenBank/DDBJ databases">
        <title>Draft Genome Sequence of Vibrio piscirenalis strains CECT 8603T and CECT 8604, two marine Gammaproteobacterium isolated from cultured gilthead sea bream (Sparus aurata).</title>
        <authorList>
            <person name="Arahal D.R."/>
            <person name="Rodrigo-Torres L."/>
            <person name="Lucena T."/>
            <person name="Pujalte M.J."/>
        </authorList>
    </citation>
    <scope>NUCLEOTIDE SEQUENCE [LARGE SCALE GENOMIC DNA]</scope>
    <source>
        <strain evidence="1 2">DCR 1-4-2</strain>
    </source>
</reference>
<dbReference type="OrthoDB" id="9798632at2"/>
<dbReference type="Pfam" id="PF08732">
    <property type="entry name" value="HIM1"/>
    <property type="match status" value="1"/>
</dbReference>
<evidence type="ECO:0000313" key="1">
    <source>
        <dbReference type="EMBL" id="KII81773.1"/>
    </source>
</evidence>
<dbReference type="AlphaFoldDB" id="A0A0C2NNZ7"/>
<dbReference type="STRING" id="1461322.OJ16_00785"/>
<organism evidence="1 2">
    <name type="scientific">Vibrio renipiscarius</name>
    <dbReference type="NCBI Taxonomy" id="1461322"/>
    <lineage>
        <taxon>Bacteria</taxon>
        <taxon>Pseudomonadati</taxon>
        <taxon>Pseudomonadota</taxon>
        <taxon>Gammaproteobacteria</taxon>
        <taxon>Vibrionales</taxon>
        <taxon>Vibrionaceae</taxon>
        <taxon>Vibrio</taxon>
    </lineage>
</organism>
<accession>A0A0C2KHF2</accession>
<dbReference type="Gene3D" id="3.40.50.720">
    <property type="entry name" value="NAD(P)-binding Rossmann-like Domain"/>
    <property type="match status" value="1"/>
</dbReference>
<gene>
    <name evidence="1" type="ORF">OJ16_00785</name>
</gene>
<dbReference type="PANTHER" id="PTHR14097">
    <property type="entry name" value="OXIDOREDUCTASE HTATIP2"/>
    <property type="match status" value="1"/>
</dbReference>
<accession>A0A0C2NNZ7</accession>
<dbReference type="SUPFAM" id="SSF51735">
    <property type="entry name" value="NAD(P)-binding Rossmann-fold domains"/>
    <property type="match status" value="1"/>
</dbReference>
<comment type="caution">
    <text evidence="1">The sequence shown here is derived from an EMBL/GenBank/DDBJ whole genome shotgun (WGS) entry which is preliminary data.</text>
</comment>
<proteinExistence type="predicted"/>
<sequence>MSKEQVVIIAGATGLIGTELLKLMLAERAIDHIYALTRKGLAFTHPKLEEIRDSELRILDWDETLPTPEKGYICLGTTRKQAGSKSALEAVDYHLVCDVAKNMALLGVKHLTVVSSYGANPRSSSHYLRCKGKMELALENLGFEHVTFVQPGPLVGLRDTPRSDETILQGLLKILRPIMIGRLARFIPIKAELVARAMLYASFASNPRPIEVFDSVAMRELLNKYK</sequence>
<dbReference type="PANTHER" id="PTHR14097:SF7">
    <property type="entry name" value="OXIDOREDUCTASE HTATIP2"/>
    <property type="match status" value="1"/>
</dbReference>
<dbReference type="InterPro" id="IPR036291">
    <property type="entry name" value="NAD(P)-bd_dom_sf"/>
</dbReference>
<dbReference type="RefSeq" id="WP_040986429.1">
    <property type="nucleotide sequence ID" value="NZ_JTKH01000003.1"/>
</dbReference>
<dbReference type="Proteomes" id="UP000031672">
    <property type="component" value="Unassembled WGS sequence"/>
</dbReference>
<dbReference type="EMBL" id="JTKH01000003">
    <property type="protein sequence ID" value="KII81773.1"/>
    <property type="molecule type" value="Genomic_DNA"/>
</dbReference>
<protein>
    <submittedName>
        <fullName evidence="1">Nucleoside-diphosphate sugar epimerase</fullName>
    </submittedName>
</protein>
<keyword evidence="2" id="KW-1185">Reference proteome</keyword>
<dbReference type="InterPro" id="IPR014843">
    <property type="entry name" value="Him1/Fmp52"/>
</dbReference>